<keyword evidence="1" id="KW-0472">Membrane</keyword>
<protein>
    <recommendedName>
        <fullName evidence="4">PH domain-containing protein</fullName>
    </recommendedName>
</protein>
<gene>
    <name evidence="2" type="ORF">FG87_31230</name>
</gene>
<evidence type="ECO:0000313" key="3">
    <source>
        <dbReference type="Proteomes" id="UP000031364"/>
    </source>
</evidence>
<evidence type="ECO:0008006" key="4">
    <source>
        <dbReference type="Google" id="ProtNLM"/>
    </source>
</evidence>
<keyword evidence="1" id="KW-1133">Transmembrane helix</keyword>
<dbReference type="Proteomes" id="UP000031364">
    <property type="component" value="Unassembled WGS sequence"/>
</dbReference>
<keyword evidence="3" id="KW-1185">Reference proteome</keyword>
<accession>A0ABR4Z7P3</accession>
<organism evidence="2 3">
    <name type="scientific">Nocardia vulneris</name>
    <dbReference type="NCBI Taxonomy" id="1141657"/>
    <lineage>
        <taxon>Bacteria</taxon>
        <taxon>Bacillati</taxon>
        <taxon>Actinomycetota</taxon>
        <taxon>Actinomycetes</taxon>
        <taxon>Mycobacteriales</taxon>
        <taxon>Nocardiaceae</taxon>
        <taxon>Nocardia</taxon>
    </lineage>
</organism>
<keyword evidence="1" id="KW-0812">Transmembrane</keyword>
<comment type="caution">
    <text evidence="2">The sequence shown here is derived from an EMBL/GenBank/DDBJ whole genome shotgun (WGS) entry which is preliminary data.</text>
</comment>
<feature type="transmembrane region" description="Helical" evidence="1">
    <location>
        <begin position="164"/>
        <end position="183"/>
    </location>
</feature>
<feature type="transmembrane region" description="Helical" evidence="1">
    <location>
        <begin position="289"/>
        <end position="317"/>
    </location>
</feature>
<feature type="transmembrane region" description="Helical" evidence="1">
    <location>
        <begin position="139"/>
        <end position="158"/>
    </location>
</feature>
<name>A0ABR4Z7P3_9NOCA</name>
<proteinExistence type="predicted"/>
<evidence type="ECO:0000256" key="1">
    <source>
        <dbReference type="SAM" id="Phobius"/>
    </source>
</evidence>
<sequence length="562" mass="63427">MRIWPRNLLSGEIRIAMSAAAGQTRDEWLEALDDIDKLLRYAHAEFSEGAIEADLATALKMFGELSADRQDEIVRHMSLILSGAEQEWLTGARKYQVAVERMSGDRVERAWKFFEADPRQPGRWVTAPAPSTAADLRDAVLGSAATLLAIVIMLAGGIRASAVVSAALLVVGAYAAGRCMIVWQTHMRHVHSVWAHHQPQTYQQETVFDNMVDQCFRQGNPGALQEISAGYRGYLKRRLQQQYGMSGCHPTEVKWLIQWHVWRFGQGIDYPAARSAVAQRASNLRTIGAILWVVVVTVPFVVGGYWALLAIGGWWGISGIVRIFSVSRAQHLLAQDAEVVFADEWSAYQRWLQVLADRPSDPEMERWLALDKAHLKNEALLRANLRERDLVTYVVLTERALFARRSRITGGPPRYERYVVYIFLLTKYGMRTTRIYLDLTTGDMRNEQHQMCTYDAVASASATEKGVRRFRADGRTAVDSRGDRVFRLILLNGTCIAEVRESGRTTSDEPPGWDDDPEDLGSISTAGFDSALRVLEAVATEGRDWIARDRERKQRWARNWCT</sequence>
<dbReference type="EMBL" id="JNFP01000046">
    <property type="protein sequence ID" value="KIA61371.1"/>
    <property type="molecule type" value="Genomic_DNA"/>
</dbReference>
<evidence type="ECO:0000313" key="2">
    <source>
        <dbReference type="EMBL" id="KIA61371.1"/>
    </source>
</evidence>
<reference evidence="2 3" key="1">
    <citation type="journal article" date="2014" name="Int. J. Syst. Evol. Microbiol.">
        <title>Nocardia vulneris sp. nov., isolated from wounds of human patients in North America.</title>
        <authorList>
            <person name="Lasker B.A."/>
            <person name="Bell M."/>
            <person name="Klenk H.P."/>
            <person name="Sproer C."/>
            <person name="Schumann C."/>
            <person name="Schumann P."/>
            <person name="Brown J.M."/>
        </authorList>
    </citation>
    <scope>NUCLEOTIDE SEQUENCE [LARGE SCALE GENOMIC DNA]</scope>
    <source>
        <strain evidence="2 3">W9851</strain>
    </source>
</reference>